<evidence type="ECO:0000313" key="1">
    <source>
        <dbReference type="EMBL" id="EKM48140.1"/>
    </source>
</evidence>
<organism evidence="1 2">
    <name type="scientific">Phanerochaete carnosa (strain HHB-10118-sp)</name>
    <name type="common">White-rot fungus</name>
    <name type="synonym">Peniophora carnosa</name>
    <dbReference type="NCBI Taxonomy" id="650164"/>
    <lineage>
        <taxon>Eukaryota</taxon>
        <taxon>Fungi</taxon>
        <taxon>Dikarya</taxon>
        <taxon>Basidiomycota</taxon>
        <taxon>Agaricomycotina</taxon>
        <taxon>Agaricomycetes</taxon>
        <taxon>Polyporales</taxon>
        <taxon>Phanerochaetaceae</taxon>
        <taxon>Phanerochaete</taxon>
    </lineage>
</organism>
<protein>
    <submittedName>
        <fullName evidence="1">Uncharacterized protein</fullName>
    </submittedName>
</protein>
<proteinExistence type="predicted"/>
<gene>
    <name evidence="1" type="ORF">PHACADRAFT_203188</name>
</gene>
<sequence length="127" mass="14518">MSQQDVYIIKPCTLDAAGNWPWQLIVEIAAIAAEILWHPWGTEKISVVRELTKWGIPFRTVLPVFKWSLFLPHMKKSGLYCGLGIQQLGFKTSKEEYAMLHWVQVELFGNWLFKDSIQPLSQGSKAG</sequence>
<dbReference type="AlphaFoldDB" id="K5VN68"/>
<dbReference type="GeneID" id="18912099"/>
<dbReference type="HOGENOM" id="CLU_2050462_0_0_1"/>
<evidence type="ECO:0000313" key="2">
    <source>
        <dbReference type="Proteomes" id="UP000008370"/>
    </source>
</evidence>
<dbReference type="Proteomes" id="UP000008370">
    <property type="component" value="Unassembled WGS sequence"/>
</dbReference>
<accession>K5VN68</accession>
<name>K5VN68_PHACS</name>
<dbReference type="KEGG" id="pco:PHACADRAFT_203188"/>
<keyword evidence="2" id="KW-1185">Reference proteome</keyword>
<dbReference type="EMBL" id="JH931380">
    <property type="protein sequence ID" value="EKM48140.1"/>
    <property type="molecule type" value="Genomic_DNA"/>
</dbReference>
<dbReference type="RefSeq" id="XP_007403308.1">
    <property type="nucleotide sequence ID" value="XM_007403246.1"/>
</dbReference>
<reference evidence="1 2" key="1">
    <citation type="journal article" date="2012" name="BMC Genomics">
        <title>Comparative genomics of the white-rot fungi, Phanerochaete carnosa and P. chrysosporium, to elucidate the genetic basis of the distinct wood types they colonize.</title>
        <authorList>
            <person name="Suzuki H."/>
            <person name="MacDonald J."/>
            <person name="Syed K."/>
            <person name="Salamov A."/>
            <person name="Hori C."/>
            <person name="Aerts A."/>
            <person name="Henrissat B."/>
            <person name="Wiebenga A."/>
            <person name="vanKuyk P.A."/>
            <person name="Barry K."/>
            <person name="Lindquist E."/>
            <person name="LaButti K."/>
            <person name="Lapidus A."/>
            <person name="Lucas S."/>
            <person name="Coutinho P."/>
            <person name="Gong Y."/>
            <person name="Samejima M."/>
            <person name="Mahadevan R."/>
            <person name="Abou-Zaid M."/>
            <person name="de Vries R.P."/>
            <person name="Igarashi K."/>
            <person name="Yadav J.S."/>
            <person name="Grigoriev I.V."/>
            <person name="Master E.R."/>
        </authorList>
    </citation>
    <scope>NUCLEOTIDE SEQUENCE [LARGE SCALE GENOMIC DNA]</scope>
    <source>
        <strain evidence="1 2">HHB-10118-sp</strain>
    </source>
</reference>
<dbReference type="InParanoid" id="K5VN68"/>